<organism evidence="5 6">
    <name type="scientific">Sebaldella termitidis (strain ATCC 33386 / NCTC 11300)</name>
    <dbReference type="NCBI Taxonomy" id="526218"/>
    <lineage>
        <taxon>Bacteria</taxon>
        <taxon>Fusobacteriati</taxon>
        <taxon>Fusobacteriota</taxon>
        <taxon>Fusobacteriia</taxon>
        <taxon>Fusobacteriales</taxon>
        <taxon>Leptotrichiaceae</taxon>
        <taxon>Sebaldella</taxon>
    </lineage>
</organism>
<dbReference type="EMBL" id="CP001739">
    <property type="protein sequence ID" value="ACZ08018.1"/>
    <property type="molecule type" value="Genomic_DNA"/>
</dbReference>
<name>D1AFY3_SEBTE</name>
<gene>
    <name evidence="5" type="ordered locus">Sterm_1150</name>
</gene>
<dbReference type="InterPro" id="IPR036286">
    <property type="entry name" value="LexA/Signal_pep-like_sf"/>
</dbReference>
<keyword evidence="2" id="KW-0238">DNA-binding</keyword>
<keyword evidence="3" id="KW-0804">Transcription</keyword>
<dbReference type="Pfam" id="PF00717">
    <property type="entry name" value="Peptidase_S24"/>
    <property type="match status" value="1"/>
</dbReference>
<dbReference type="Pfam" id="PF01381">
    <property type="entry name" value="HTH_3"/>
    <property type="match status" value="1"/>
</dbReference>
<accession>D1AFY3</accession>
<dbReference type="HOGENOM" id="CLU_066192_1_1_0"/>
<dbReference type="PANTHER" id="PTHR40661">
    <property type="match status" value="1"/>
</dbReference>
<evidence type="ECO:0000313" key="5">
    <source>
        <dbReference type="EMBL" id="ACZ08018.1"/>
    </source>
</evidence>
<dbReference type="STRING" id="526218.Sterm_1150"/>
<dbReference type="GO" id="GO:0003677">
    <property type="term" value="F:DNA binding"/>
    <property type="evidence" value="ECO:0007669"/>
    <property type="project" value="UniProtKB-KW"/>
</dbReference>
<evidence type="ECO:0000256" key="2">
    <source>
        <dbReference type="ARBA" id="ARBA00023125"/>
    </source>
</evidence>
<evidence type="ECO:0000313" key="6">
    <source>
        <dbReference type="Proteomes" id="UP000000845"/>
    </source>
</evidence>
<keyword evidence="1" id="KW-0805">Transcription regulation</keyword>
<dbReference type="SUPFAM" id="SSF51306">
    <property type="entry name" value="LexA/Signal peptidase"/>
    <property type="match status" value="1"/>
</dbReference>
<dbReference type="KEGG" id="str:Sterm_1150"/>
<reference evidence="6" key="1">
    <citation type="submission" date="2009-09" db="EMBL/GenBank/DDBJ databases">
        <title>The complete chromosome of Sebaldella termitidis ATCC 33386.</title>
        <authorList>
            <consortium name="US DOE Joint Genome Institute (JGI-PGF)"/>
            <person name="Lucas S."/>
            <person name="Copeland A."/>
            <person name="Lapidus A."/>
            <person name="Glavina del Rio T."/>
            <person name="Dalin E."/>
            <person name="Tice H."/>
            <person name="Bruce D."/>
            <person name="Goodwin L."/>
            <person name="Pitluck S."/>
            <person name="Kyrpides N."/>
            <person name="Mavromatis K."/>
            <person name="Ivanova N."/>
            <person name="Mikhailova N."/>
            <person name="Sims D."/>
            <person name="Meincke L."/>
            <person name="Brettin T."/>
            <person name="Detter J.C."/>
            <person name="Han C."/>
            <person name="Larimer F."/>
            <person name="Land M."/>
            <person name="Hauser L."/>
            <person name="Markowitz V."/>
            <person name="Cheng J.F."/>
            <person name="Hugenholtz P."/>
            <person name="Woyke T."/>
            <person name="Wu D."/>
            <person name="Eisen J.A."/>
        </authorList>
    </citation>
    <scope>NUCLEOTIDE SEQUENCE [LARGE SCALE GENOMIC DNA]</scope>
    <source>
        <strain evidence="6">ATCC 33386 / NCTC 11300</strain>
    </source>
</reference>
<dbReference type="PROSITE" id="PS50943">
    <property type="entry name" value="HTH_CROC1"/>
    <property type="match status" value="1"/>
</dbReference>
<evidence type="ECO:0000259" key="4">
    <source>
        <dbReference type="PROSITE" id="PS50943"/>
    </source>
</evidence>
<feature type="domain" description="HTH cro/C1-type" evidence="4">
    <location>
        <begin position="16"/>
        <end position="64"/>
    </location>
</feature>
<dbReference type="InterPro" id="IPR010982">
    <property type="entry name" value="Lambda_DNA-bd_dom_sf"/>
</dbReference>
<dbReference type="InterPro" id="IPR001387">
    <property type="entry name" value="Cro/C1-type_HTH"/>
</dbReference>
<protein>
    <submittedName>
        <fullName evidence="5">Transcriptional regulator, XRE family</fullName>
    </submittedName>
</protein>
<sequence>MLNTGEILEKYLKGRMSMTDLAGLLGITPQYISSVLNNTKRPSKNFLEKFYMIFDVMEEDKENIENYEEFRRLPENFQKEYLKLKEKNSKNTPKGSGILKFPLKAIVESGLGLLNELEKEEYISIPETDSVSENSFFIKIYGNELEPEFINKDMLLMDPESCGELYLMNNKICVLKHNNELFLRRVEYFKEVVILRCINNKLNPIVITGENIEKIQCTGRVRQIIRYLE</sequence>
<keyword evidence="6" id="KW-1185">Reference proteome</keyword>
<dbReference type="eggNOG" id="COG1974">
    <property type="taxonomic scope" value="Bacteria"/>
</dbReference>
<dbReference type="Gene3D" id="1.10.260.40">
    <property type="entry name" value="lambda repressor-like DNA-binding domains"/>
    <property type="match status" value="1"/>
</dbReference>
<proteinExistence type="predicted"/>
<evidence type="ECO:0000256" key="3">
    <source>
        <dbReference type="ARBA" id="ARBA00023163"/>
    </source>
</evidence>
<reference evidence="5 6" key="2">
    <citation type="journal article" date="2010" name="Stand. Genomic Sci.">
        <title>Complete genome sequence of Sebaldella termitidis type strain (NCTC 11300).</title>
        <authorList>
            <person name="Harmon-Smith M."/>
            <person name="Celia L."/>
            <person name="Chertkov O."/>
            <person name="Lapidus A."/>
            <person name="Copeland A."/>
            <person name="Glavina Del Rio T."/>
            <person name="Nolan M."/>
            <person name="Lucas S."/>
            <person name="Tice H."/>
            <person name="Cheng J.F."/>
            <person name="Han C."/>
            <person name="Detter J.C."/>
            <person name="Bruce D."/>
            <person name="Goodwin L."/>
            <person name="Pitluck S."/>
            <person name="Pati A."/>
            <person name="Liolios K."/>
            <person name="Ivanova N."/>
            <person name="Mavromatis K."/>
            <person name="Mikhailova N."/>
            <person name="Chen A."/>
            <person name="Palaniappan K."/>
            <person name="Land M."/>
            <person name="Hauser L."/>
            <person name="Chang Y.J."/>
            <person name="Jeffries C.D."/>
            <person name="Brettin T."/>
            <person name="Goker M."/>
            <person name="Beck B."/>
            <person name="Bristow J."/>
            <person name="Eisen J.A."/>
            <person name="Markowitz V."/>
            <person name="Hugenholtz P."/>
            <person name="Kyrpides N.C."/>
            <person name="Klenk H.P."/>
            <person name="Chen F."/>
        </authorList>
    </citation>
    <scope>NUCLEOTIDE SEQUENCE [LARGE SCALE GENOMIC DNA]</scope>
    <source>
        <strain evidence="6">ATCC 33386 / NCTC 11300</strain>
    </source>
</reference>
<evidence type="ECO:0000256" key="1">
    <source>
        <dbReference type="ARBA" id="ARBA00023015"/>
    </source>
</evidence>
<dbReference type="PANTHER" id="PTHR40661:SF3">
    <property type="entry name" value="FELS-1 PROPHAGE TRANSCRIPTIONAL REGULATOR"/>
    <property type="match status" value="1"/>
</dbReference>
<dbReference type="SUPFAM" id="SSF47413">
    <property type="entry name" value="lambda repressor-like DNA-binding domains"/>
    <property type="match status" value="1"/>
</dbReference>
<dbReference type="CDD" id="cd00093">
    <property type="entry name" value="HTH_XRE"/>
    <property type="match status" value="1"/>
</dbReference>
<dbReference type="Proteomes" id="UP000000845">
    <property type="component" value="Chromosome"/>
</dbReference>
<dbReference type="InterPro" id="IPR015927">
    <property type="entry name" value="Peptidase_S24_S26A/B/C"/>
</dbReference>
<dbReference type="Gene3D" id="2.10.109.10">
    <property type="entry name" value="Umud Fragment, subunit A"/>
    <property type="match status" value="1"/>
</dbReference>
<dbReference type="RefSeq" id="WP_012860614.1">
    <property type="nucleotide sequence ID" value="NC_013517.1"/>
</dbReference>
<dbReference type="AlphaFoldDB" id="D1AFY3"/>